<dbReference type="SUPFAM" id="SSF50341">
    <property type="entry name" value="CheW-like"/>
    <property type="match status" value="1"/>
</dbReference>
<dbReference type="InterPro" id="IPR002545">
    <property type="entry name" value="CheW-lke_dom"/>
</dbReference>
<dbReference type="PROSITE" id="PS50851">
    <property type="entry name" value="CHEW"/>
    <property type="match status" value="1"/>
</dbReference>
<dbReference type="PANTHER" id="PTHR22617:SF43">
    <property type="entry name" value="PROTEIN PILI"/>
    <property type="match status" value="1"/>
</dbReference>
<dbReference type="Gene3D" id="2.40.50.180">
    <property type="entry name" value="CheA-289, Domain 4"/>
    <property type="match status" value="1"/>
</dbReference>
<evidence type="ECO:0000256" key="1">
    <source>
        <dbReference type="SAM" id="MobiDB-lite"/>
    </source>
</evidence>
<feature type="region of interest" description="Disordered" evidence="1">
    <location>
        <begin position="156"/>
        <end position="186"/>
    </location>
</feature>
<dbReference type="GO" id="GO:0006935">
    <property type="term" value="P:chemotaxis"/>
    <property type="evidence" value="ECO:0007669"/>
    <property type="project" value="InterPro"/>
</dbReference>
<dbReference type="PANTHER" id="PTHR22617">
    <property type="entry name" value="CHEMOTAXIS SENSOR HISTIDINE KINASE-RELATED"/>
    <property type="match status" value="1"/>
</dbReference>
<proteinExistence type="predicted"/>
<sequence>MLFLRFAIATDHYVIEAGHVAEVLPWLALKRLPAAPAWVAGAFSYRGESVPVIDLTCLATGCGAPERRSTRLVLVHYPAPGPQARRLGVLVERATDTLRADAAAFKPSGIELPEGRYLGPVLDTEDGLVQWVHIDRLLSDEARALLFDAAKRALSDEAGEANGPSGPSGLGGSGGSDDIDEARASS</sequence>
<dbReference type="EMBL" id="CABPSB010000002">
    <property type="protein sequence ID" value="VVD78845.1"/>
    <property type="molecule type" value="Genomic_DNA"/>
</dbReference>
<dbReference type="SMART" id="SM00260">
    <property type="entry name" value="CheW"/>
    <property type="match status" value="1"/>
</dbReference>
<dbReference type="InterPro" id="IPR036061">
    <property type="entry name" value="CheW-like_dom_sf"/>
</dbReference>
<dbReference type="AlphaFoldDB" id="A0A5E4STN6"/>
<evidence type="ECO:0000313" key="4">
    <source>
        <dbReference type="Proteomes" id="UP000406256"/>
    </source>
</evidence>
<dbReference type="Proteomes" id="UP000406256">
    <property type="component" value="Unassembled WGS sequence"/>
</dbReference>
<dbReference type="GO" id="GO:0005829">
    <property type="term" value="C:cytosol"/>
    <property type="evidence" value="ECO:0007669"/>
    <property type="project" value="TreeGrafter"/>
</dbReference>
<dbReference type="OrthoDB" id="21913at2"/>
<evidence type="ECO:0000313" key="3">
    <source>
        <dbReference type="EMBL" id="VVD78845.1"/>
    </source>
</evidence>
<name>A0A5E4STN6_9BURK</name>
<dbReference type="GO" id="GO:0007165">
    <property type="term" value="P:signal transduction"/>
    <property type="evidence" value="ECO:0007669"/>
    <property type="project" value="InterPro"/>
</dbReference>
<accession>A0A5E4STN6</accession>
<feature type="domain" description="CheW-like" evidence="2">
    <location>
        <begin position="1"/>
        <end position="143"/>
    </location>
</feature>
<gene>
    <name evidence="3" type="ORF">PAN31108_01002</name>
</gene>
<dbReference type="Gene3D" id="2.30.30.40">
    <property type="entry name" value="SH3 Domains"/>
    <property type="match status" value="1"/>
</dbReference>
<keyword evidence="4" id="KW-1185">Reference proteome</keyword>
<organism evidence="3 4">
    <name type="scientific">Pandoraea anhela</name>
    <dbReference type="NCBI Taxonomy" id="2508295"/>
    <lineage>
        <taxon>Bacteria</taxon>
        <taxon>Pseudomonadati</taxon>
        <taxon>Pseudomonadota</taxon>
        <taxon>Betaproteobacteria</taxon>
        <taxon>Burkholderiales</taxon>
        <taxon>Burkholderiaceae</taxon>
        <taxon>Pandoraea</taxon>
    </lineage>
</organism>
<protein>
    <submittedName>
        <fullName evidence="3">Chemotaxis protein CheW</fullName>
    </submittedName>
</protein>
<evidence type="ECO:0000259" key="2">
    <source>
        <dbReference type="PROSITE" id="PS50851"/>
    </source>
</evidence>
<dbReference type="Pfam" id="PF01584">
    <property type="entry name" value="CheW"/>
    <property type="match status" value="1"/>
</dbReference>
<dbReference type="RefSeq" id="WP_150667748.1">
    <property type="nucleotide sequence ID" value="NZ_CABPSB010000002.1"/>
</dbReference>
<feature type="compositionally biased region" description="Gly residues" evidence="1">
    <location>
        <begin position="166"/>
        <end position="175"/>
    </location>
</feature>
<dbReference type="InterPro" id="IPR039315">
    <property type="entry name" value="CheW"/>
</dbReference>
<reference evidence="3 4" key="1">
    <citation type="submission" date="2019-08" db="EMBL/GenBank/DDBJ databases">
        <authorList>
            <person name="Peeters C."/>
        </authorList>
    </citation>
    <scope>NUCLEOTIDE SEQUENCE [LARGE SCALE GENOMIC DNA]</scope>
    <source>
        <strain evidence="3 4">LMG 31108</strain>
    </source>
</reference>